<keyword evidence="2" id="KW-1185">Reference proteome</keyword>
<gene>
    <name evidence="1" type="ORF">Dsi01nite_054070</name>
</gene>
<protein>
    <submittedName>
        <fullName evidence="1">Uncharacterized protein</fullName>
    </submittedName>
</protein>
<dbReference type="AlphaFoldDB" id="A0A919UD05"/>
<reference evidence="1" key="1">
    <citation type="submission" date="2021-01" db="EMBL/GenBank/DDBJ databases">
        <title>Whole genome shotgun sequence of Dactylosporangium siamense NBRC 106093.</title>
        <authorList>
            <person name="Komaki H."/>
            <person name="Tamura T."/>
        </authorList>
    </citation>
    <scope>NUCLEOTIDE SEQUENCE</scope>
    <source>
        <strain evidence="1">NBRC 106093</strain>
    </source>
</reference>
<organism evidence="1 2">
    <name type="scientific">Dactylosporangium siamense</name>
    <dbReference type="NCBI Taxonomy" id="685454"/>
    <lineage>
        <taxon>Bacteria</taxon>
        <taxon>Bacillati</taxon>
        <taxon>Actinomycetota</taxon>
        <taxon>Actinomycetes</taxon>
        <taxon>Micromonosporales</taxon>
        <taxon>Micromonosporaceae</taxon>
        <taxon>Dactylosporangium</taxon>
    </lineage>
</organism>
<accession>A0A919UD05</accession>
<dbReference type="EMBL" id="BONQ01000083">
    <property type="protein sequence ID" value="GIG47366.1"/>
    <property type="molecule type" value="Genomic_DNA"/>
</dbReference>
<name>A0A919UD05_9ACTN</name>
<evidence type="ECO:0000313" key="2">
    <source>
        <dbReference type="Proteomes" id="UP000660611"/>
    </source>
</evidence>
<sequence length="367" mass="39076">MLCAVVLACASGCTPGRPAAPAASGRSDTPTAVGATDGDFCKVELPATWKQALTDGKVAHQKGEALQIVTAAEDGTLFVDAFAAGTRSVQRIRGGERTTVMRLADEDAQVFDATFDGRWLVFSVQDEPTLDSTFGYYAWDSSGATPAHRIGQSTTKGGPWPNPVLLDGRAFWTISISESASQLHMTDLASGADKVIREGIPNTPFRFGDLVAWNEMDPRYDAMTLVAATPATGAVVALPAELRTPVARPATFNGDQQTVVWAANQNRLRVWRKGAPEPVTVIAHPPAGTRVEWPSITGDHVGWDNGDAMLLGDLRTRSYTQVTPTAGSLVARNGVVIVGYAPTGKDRHPVREWTVVKTSALPQLPAC</sequence>
<evidence type="ECO:0000313" key="1">
    <source>
        <dbReference type="EMBL" id="GIG47366.1"/>
    </source>
</evidence>
<proteinExistence type="predicted"/>
<comment type="caution">
    <text evidence="1">The sequence shown here is derived from an EMBL/GenBank/DDBJ whole genome shotgun (WGS) entry which is preliminary data.</text>
</comment>
<dbReference type="SUPFAM" id="SSF82171">
    <property type="entry name" value="DPP6 N-terminal domain-like"/>
    <property type="match status" value="1"/>
</dbReference>
<dbReference type="Proteomes" id="UP000660611">
    <property type="component" value="Unassembled WGS sequence"/>
</dbReference>